<keyword evidence="5" id="KW-0732">Signal</keyword>
<organism evidence="6 7">
    <name type="scientific">Cinchona calisaya</name>
    <dbReference type="NCBI Taxonomy" id="153742"/>
    <lineage>
        <taxon>Eukaryota</taxon>
        <taxon>Viridiplantae</taxon>
        <taxon>Streptophyta</taxon>
        <taxon>Embryophyta</taxon>
        <taxon>Tracheophyta</taxon>
        <taxon>Spermatophyta</taxon>
        <taxon>Magnoliopsida</taxon>
        <taxon>eudicotyledons</taxon>
        <taxon>Gunneridae</taxon>
        <taxon>Pentapetalae</taxon>
        <taxon>asterids</taxon>
        <taxon>lamiids</taxon>
        <taxon>Gentianales</taxon>
        <taxon>Rubiaceae</taxon>
        <taxon>Cinchonoideae</taxon>
        <taxon>Cinchoneae</taxon>
        <taxon>Cinchona</taxon>
    </lineage>
</organism>
<comment type="caution">
    <text evidence="6">The sequence shown here is derived from an EMBL/GenBank/DDBJ whole genome shotgun (WGS) entry which is preliminary data.</text>
</comment>
<evidence type="ECO:0000256" key="5">
    <source>
        <dbReference type="SAM" id="SignalP"/>
    </source>
</evidence>
<sequence>MAISSHGFLLLLLQVLFSSPLFVSAQLELKNSSDTSPFPPNFLFGTASSAYQYEGAFLTDGKDLNNWDVFTHKSGSVLDGSNGDVAVDQYHRYLEHIDLMASFGLNSYQFSISWARILPRGIYGGINYAGIDYYNKLLDALLLRGIQPFIVLSHFDIPDELEQRYGAWLSPKLVEDFKYFADLCFRNFGDRVKYWVTFSEPNLLVIGAYRSGVFPPNRCSKPFGICNKGDSENEPFIAAHNIILAHAAAVKTYKNNYQEKQGGSIGFIVQTVWYEPISNSTADKLAAERAQSFFSNWFLDPITFGRYPKEMNDLLGSALPKFSRNDLDDLKLGLDFIGINHYTSLYVEDCMYSSCEPSPGSTRTEGFIKQSNFKEGIPIGEMTGNEPLRSYPLGMEKTVTYIKERYNNIPIIITENGYCEISNQNATFEESLNDVKRVKYLSDYLDHLSRAMRKGADVRGYFVWTLLDDFEWLFGFIKRYGLHHVDHITLKSTPKASATWYKEFIEKHTTDPQRRD</sequence>
<dbReference type="InterPro" id="IPR033132">
    <property type="entry name" value="GH_1_N_CS"/>
</dbReference>
<gene>
    <name evidence="6" type="ORF">ACH5RR_014864</name>
</gene>
<feature type="signal peptide" evidence="5">
    <location>
        <begin position="1"/>
        <end position="25"/>
    </location>
</feature>
<dbReference type="Pfam" id="PF00232">
    <property type="entry name" value="Glyco_hydro_1"/>
    <property type="match status" value="1"/>
</dbReference>
<dbReference type="InterPro" id="IPR017853">
    <property type="entry name" value="GH"/>
</dbReference>
<dbReference type="GO" id="GO:0004553">
    <property type="term" value="F:hydrolase activity, hydrolyzing O-glycosyl compounds"/>
    <property type="evidence" value="ECO:0007669"/>
    <property type="project" value="UniProtKB-ARBA"/>
</dbReference>
<evidence type="ECO:0000256" key="3">
    <source>
        <dbReference type="ARBA" id="ARBA00023295"/>
    </source>
</evidence>
<dbReference type="Proteomes" id="UP001630127">
    <property type="component" value="Unassembled WGS sequence"/>
</dbReference>
<dbReference type="SUPFAM" id="SSF51445">
    <property type="entry name" value="(Trans)glycosidases"/>
    <property type="match status" value="1"/>
</dbReference>
<keyword evidence="3" id="KW-0326">Glycosidase</keyword>
<evidence type="ECO:0000313" key="7">
    <source>
        <dbReference type="Proteomes" id="UP001630127"/>
    </source>
</evidence>
<dbReference type="GO" id="GO:0009821">
    <property type="term" value="P:alkaloid biosynthetic process"/>
    <property type="evidence" value="ECO:0007669"/>
    <property type="project" value="UniProtKB-ARBA"/>
</dbReference>
<name>A0ABD2ZV08_9GENT</name>
<dbReference type="PANTHER" id="PTHR10353:SF213">
    <property type="entry name" value="BETA-GLUCOSIDASE 45-RELATED"/>
    <property type="match status" value="1"/>
</dbReference>
<dbReference type="InterPro" id="IPR001360">
    <property type="entry name" value="Glyco_hydro_1"/>
</dbReference>
<keyword evidence="2" id="KW-0378">Hydrolase</keyword>
<evidence type="ECO:0000256" key="4">
    <source>
        <dbReference type="RuleBase" id="RU003690"/>
    </source>
</evidence>
<feature type="chain" id="PRO_5044890169" description="Beta-glucosidase" evidence="5">
    <location>
        <begin position="26"/>
        <end position="516"/>
    </location>
</feature>
<dbReference type="PRINTS" id="PR00131">
    <property type="entry name" value="GLHYDRLASE1"/>
</dbReference>
<dbReference type="Gene3D" id="3.20.20.80">
    <property type="entry name" value="Glycosidases"/>
    <property type="match status" value="1"/>
</dbReference>
<dbReference type="EMBL" id="JBJUIK010000007">
    <property type="protein sequence ID" value="KAL3522030.1"/>
    <property type="molecule type" value="Genomic_DNA"/>
</dbReference>
<evidence type="ECO:0000313" key="6">
    <source>
        <dbReference type="EMBL" id="KAL3522030.1"/>
    </source>
</evidence>
<evidence type="ECO:0000256" key="2">
    <source>
        <dbReference type="ARBA" id="ARBA00022801"/>
    </source>
</evidence>
<evidence type="ECO:0008006" key="8">
    <source>
        <dbReference type="Google" id="ProtNLM"/>
    </source>
</evidence>
<accession>A0ABD2ZV08</accession>
<reference evidence="6 7" key="1">
    <citation type="submission" date="2024-11" db="EMBL/GenBank/DDBJ databases">
        <title>A near-complete genome assembly of Cinchona calisaya.</title>
        <authorList>
            <person name="Lian D.C."/>
            <person name="Zhao X.W."/>
            <person name="Wei L."/>
        </authorList>
    </citation>
    <scope>NUCLEOTIDE SEQUENCE [LARGE SCALE GENOMIC DNA]</scope>
    <source>
        <tissue evidence="6">Nenye</tissue>
    </source>
</reference>
<dbReference type="AlphaFoldDB" id="A0ABD2ZV08"/>
<comment type="similarity">
    <text evidence="1 4">Belongs to the glycosyl hydrolase 1 family.</text>
</comment>
<dbReference type="PANTHER" id="PTHR10353">
    <property type="entry name" value="GLYCOSYL HYDROLASE"/>
    <property type="match status" value="1"/>
</dbReference>
<keyword evidence="7" id="KW-1185">Reference proteome</keyword>
<protein>
    <recommendedName>
        <fullName evidence="8">Beta-glucosidase</fullName>
    </recommendedName>
</protein>
<proteinExistence type="inferred from homology"/>
<dbReference type="PROSITE" id="PS00653">
    <property type="entry name" value="GLYCOSYL_HYDROL_F1_2"/>
    <property type="match status" value="1"/>
</dbReference>
<dbReference type="FunFam" id="3.20.20.80:FF:000020">
    <property type="entry name" value="Beta-glucosidase 12"/>
    <property type="match status" value="1"/>
</dbReference>
<evidence type="ECO:0000256" key="1">
    <source>
        <dbReference type="ARBA" id="ARBA00010838"/>
    </source>
</evidence>